<gene>
    <name evidence="3" type="ORF">F4695_003184</name>
</gene>
<dbReference type="GO" id="GO:0010181">
    <property type="term" value="F:FMN binding"/>
    <property type="evidence" value="ECO:0007669"/>
    <property type="project" value="InterPro"/>
</dbReference>
<dbReference type="PANTHER" id="PTHR30466:SF1">
    <property type="entry name" value="FMN REDUCTASE (NADH) RUTF"/>
    <property type="match status" value="1"/>
</dbReference>
<dbReference type="PANTHER" id="PTHR30466">
    <property type="entry name" value="FLAVIN REDUCTASE"/>
    <property type="match status" value="1"/>
</dbReference>
<evidence type="ECO:0000313" key="4">
    <source>
        <dbReference type="Proteomes" id="UP000585437"/>
    </source>
</evidence>
<dbReference type="GO" id="GO:0006208">
    <property type="term" value="P:pyrimidine nucleobase catabolic process"/>
    <property type="evidence" value="ECO:0007669"/>
    <property type="project" value="TreeGrafter"/>
</dbReference>
<dbReference type="InterPro" id="IPR050268">
    <property type="entry name" value="NADH-dep_flavin_reductase"/>
</dbReference>
<dbReference type="EC" id="1.5.1.-" evidence="3"/>
<evidence type="ECO:0000313" key="3">
    <source>
        <dbReference type="EMBL" id="MBB6509800.1"/>
    </source>
</evidence>
<organism evidence="3 4">
    <name type="scientific">Rhizobium soli</name>
    <dbReference type="NCBI Taxonomy" id="424798"/>
    <lineage>
        <taxon>Bacteria</taxon>
        <taxon>Pseudomonadati</taxon>
        <taxon>Pseudomonadota</taxon>
        <taxon>Alphaproteobacteria</taxon>
        <taxon>Hyphomicrobiales</taxon>
        <taxon>Rhizobiaceae</taxon>
        <taxon>Rhizobium/Agrobacterium group</taxon>
        <taxon>Rhizobium</taxon>
    </lineage>
</organism>
<accession>A0A7X0JLF8</accession>
<dbReference type="InterPro" id="IPR002563">
    <property type="entry name" value="Flavin_Rdtase-like_dom"/>
</dbReference>
<dbReference type="GO" id="GO:0042602">
    <property type="term" value="F:riboflavin reductase (NADPH) activity"/>
    <property type="evidence" value="ECO:0007669"/>
    <property type="project" value="TreeGrafter"/>
</dbReference>
<dbReference type="EMBL" id="JACHBU010000006">
    <property type="protein sequence ID" value="MBB6509800.1"/>
    <property type="molecule type" value="Genomic_DNA"/>
</dbReference>
<dbReference type="Gene3D" id="2.30.110.10">
    <property type="entry name" value="Electron Transport, Fmn-binding Protein, Chain A"/>
    <property type="match status" value="1"/>
</dbReference>
<evidence type="ECO:0000259" key="2">
    <source>
        <dbReference type="SMART" id="SM00903"/>
    </source>
</evidence>
<sequence>MSVNASAPALDVNPEVVDARMNFRNAMSRLGAAVHIVTTDGPGGRAGFAATAVCSVSDSPPTLLVCLNRTSSAYLPLKENGVLCVNVLSADHADLSQLFGGKTPVDERFAGATWAPLTTGSPALDDALVCFDCRVVSVADGHTHDILICEVLTTVQPKAGQSLIYLDRKYHAL</sequence>
<dbReference type="Pfam" id="PF01613">
    <property type="entry name" value="Flavin_Reduct"/>
    <property type="match status" value="1"/>
</dbReference>
<proteinExistence type="predicted"/>
<dbReference type="SMART" id="SM00903">
    <property type="entry name" value="Flavin_Reduct"/>
    <property type="match status" value="1"/>
</dbReference>
<comment type="caution">
    <text evidence="3">The sequence shown here is derived from an EMBL/GenBank/DDBJ whole genome shotgun (WGS) entry which is preliminary data.</text>
</comment>
<feature type="domain" description="Flavin reductase like" evidence="2">
    <location>
        <begin position="27"/>
        <end position="172"/>
    </location>
</feature>
<dbReference type="RefSeq" id="WP_062458964.1">
    <property type="nucleotide sequence ID" value="NZ_JACHBU010000006.1"/>
</dbReference>
<keyword evidence="4" id="KW-1185">Reference proteome</keyword>
<dbReference type="SUPFAM" id="SSF50475">
    <property type="entry name" value="FMN-binding split barrel"/>
    <property type="match status" value="1"/>
</dbReference>
<dbReference type="Proteomes" id="UP000585437">
    <property type="component" value="Unassembled WGS sequence"/>
</dbReference>
<keyword evidence="1 3" id="KW-0560">Oxidoreductase</keyword>
<name>A0A7X0JLF8_9HYPH</name>
<protein>
    <submittedName>
        <fullName evidence="3">Flavin reductase</fullName>
        <ecNumber evidence="3">1.5.1.-</ecNumber>
    </submittedName>
</protein>
<evidence type="ECO:0000256" key="1">
    <source>
        <dbReference type="ARBA" id="ARBA00023002"/>
    </source>
</evidence>
<dbReference type="AlphaFoldDB" id="A0A7X0JLF8"/>
<reference evidence="3 4" key="1">
    <citation type="submission" date="2020-08" db="EMBL/GenBank/DDBJ databases">
        <title>The Agave Microbiome: Exploring the role of microbial communities in plant adaptations to desert environments.</title>
        <authorList>
            <person name="Partida-Martinez L.P."/>
        </authorList>
    </citation>
    <scope>NUCLEOTIDE SEQUENCE [LARGE SCALE GENOMIC DNA]</scope>
    <source>
        <strain evidence="3 4">AS3.12</strain>
    </source>
</reference>
<dbReference type="InterPro" id="IPR012349">
    <property type="entry name" value="Split_barrel_FMN-bd"/>
</dbReference>